<feature type="signal peptide" evidence="1">
    <location>
        <begin position="1"/>
        <end position="17"/>
    </location>
</feature>
<comment type="caution">
    <text evidence="2">The sequence shown here is derived from an EMBL/GenBank/DDBJ whole genome shotgun (WGS) entry which is preliminary data.</text>
</comment>
<protein>
    <submittedName>
        <fullName evidence="2">Uncharacterized protein</fullName>
    </submittedName>
</protein>
<reference evidence="2 3" key="1">
    <citation type="journal article" date="2021" name="Sci. Rep.">
        <title>The genome of the diatom Chaetoceros tenuissimus carries an ancient integrated fragment of an extant virus.</title>
        <authorList>
            <person name="Hongo Y."/>
            <person name="Kimura K."/>
            <person name="Takaki Y."/>
            <person name="Yoshida Y."/>
            <person name="Baba S."/>
            <person name="Kobayashi G."/>
            <person name="Nagasaki K."/>
            <person name="Hano T."/>
            <person name="Tomaru Y."/>
        </authorList>
    </citation>
    <scope>NUCLEOTIDE SEQUENCE [LARGE SCALE GENOMIC DNA]</scope>
    <source>
        <strain evidence="2 3">NIES-3715</strain>
    </source>
</reference>
<gene>
    <name evidence="2" type="ORF">CTEN210_15294</name>
</gene>
<feature type="chain" id="PRO_5042292322" evidence="1">
    <location>
        <begin position="18"/>
        <end position="375"/>
    </location>
</feature>
<dbReference type="EMBL" id="BLLK01000062">
    <property type="protein sequence ID" value="GFH58818.1"/>
    <property type="molecule type" value="Genomic_DNA"/>
</dbReference>
<sequence length="375" mass="40705">MKLLPLFVSTFLGTCNCFQVGPFQRPFLQGKISFTKLHGQNLDQSGPLETTNIISSRRSILTNSLQAAAAVSTLNSFSCLFAPNANAAVGSLPEFSDTNAVLTGLTVNVADKTQQDDMIAFLENGFGMKKVNQSTKGSVTDTWLAFGPTEMNIPEDWEPAVSSFSNYGGHATIRVRYEKDTTEAFYTGADTTGDNVAYIQLGVPEYRISQMVKNGGNVYNGYGIVEVISPSGVPIRGIIGISPDPIMFVALNCASVKDSKAFYEQLGFREQEYPYCRPNKGQGQFEPPQPKKSVYMAPSNNCMGVLLLQAKKPKSVKPNPAVGSLNIVYQPSEGTTASGSMKVIDPNSVPISFDSYVDYEKTEKESRVSVVKTPE</sequence>
<name>A0AAD3HD82_9STRA</name>
<dbReference type="AlphaFoldDB" id="A0AAD3HD82"/>
<evidence type="ECO:0000313" key="2">
    <source>
        <dbReference type="EMBL" id="GFH58818.1"/>
    </source>
</evidence>
<evidence type="ECO:0000256" key="1">
    <source>
        <dbReference type="SAM" id="SignalP"/>
    </source>
</evidence>
<keyword evidence="1" id="KW-0732">Signal</keyword>
<proteinExistence type="predicted"/>
<organism evidence="2 3">
    <name type="scientific">Chaetoceros tenuissimus</name>
    <dbReference type="NCBI Taxonomy" id="426638"/>
    <lineage>
        <taxon>Eukaryota</taxon>
        <taxon>Sar</taxon>
        <taxon>Stramenopiles</taxon>
        <taxon>Ochrophyta</taxon>
        <taxon>Bacillariophyta</taxon>
        <taxon>Coscinodiscophyceae</taxon>
        <taxon>Chaetocerotophycidae</taxon>
        <taxon>Chaetocerotales</taxon>
        <taxon>Chaetocerotaceae</taxon>
        <taxon>Chaetoceros</taxon>
    </lineage>
</organism>
<evidence type="ECO:0000313" key="3">
    <source>
        <dbReference type="Proteomes" id="UP001054902"/>
    </source>
</evidence>
<keyword evidence="3" id="KW-1185">Reference proteome</keyword>
<accession>A0AAD3HD82</accession>
<dbReference type="Proteomes" id="UP001054902">
    <property type="component" value="Unassembled WGS sequence"/>
</dbReference>